<reference evidence="1" key="1">
    <citation type="journal article" date="2015" name="Nature">
        <title>Complex archaea that bridge the gap between prokaryotes and eukaryotes.</title>
        <authorList>
            <person name="Spang A."/>
            <person name="Saw J.H."/>
            <person name="Jorgensen S.L."/>
            <person name="Zaremba-Niedzwiedzka K."/>
            <person name="Martijn J."/>
            <person name="Lind A.E."/>
            <person name="van Eijk R."/>
            <person name="Schleper C."/>
            <person name="Guy L."/>
            <person name="Ettema T.J."/>
        </authorList>
    </citation>
    <scope>NUCLEOTIDE SEQUENCE</scope>
</reference>
<proteinExistence type="predicted"/>
<dbReference type="AlphaFoldDB" id="A0A0F9BKA2"/>
<dbReference type="EMBL" id="LAZR01037394">
    <property type="protein sequence ID" value="KKL22329.1"/>
    <property type="molecule type" value="Genomic_DNA"/>
</dbReference>
<organism evidence="1">
    <name type="scientific">marine sediment metagenome</name>
    <dbReference type="NCBI Taxonomy" id="412755"/>
    <lineage>
        <taxon>unclassified sequences</taxon>
        <taxon>metagenomes</taxon>
        <taxon>ecological metagenomes</taxon>
    </lineage>
</organism>
<gene>
    <name evidence="1" type="ORF">LCGC14_2436530</name>
</gene>
<name>A0A0F9BKA2_9ZZZZ</name>
<evidence type="ECO:0000313" key="1">
    <source>
        <dbReference type="EMBL" id="KKL22329.1"/>
    </source>
</evidence>
<comment type="caution">
    <text evidence="1">The sequence shown here is derived from an EMBL/GenBank/DDBJ whole genome shotgun (WGS) entry which is preliminary data.</text>
</comment>
<accession>A0A0F9BKA2</accession>
<sequence>MKTRTFVIILILVLAVLIISGSCATTPETKEELETIFLVDPLLEEKPQEVKDAWYGYGVIMNIQIQSYYSQHKTIDDFKMTFESERNARGFLAGWWSEIKTESPGVSDKYLDELLAVETSGYLSEYVYVYYRQDFWHDIPDLKLDEFSEWAAENLKDHKVETLLRTIALPNN</sequence>
<protein>
    <submittedName>
        <fullName evidence="1">Uncharacterized protein</fullName>
    </submittedName>
</protein>
<dbReference type="PROSITE" id="PS51257">
    <property type="entry name" value="PROKAR_LIPOPROTEIN"/>
    <property type="match status" value="1"/>
</dbReference>